<reference evidence="8" key="1">
    <citation type="submission" date="2024-04" db="EMBL/GenBank/DDBJ databases">
        <title>Salinicola lusitanus LLJ914,a marine bacterium isolated from the Okinawa Trough.</title>
        <authorList>
            <person name="Li J."/>
        </authorList>
    </citation>
    <scope>NUCLEOTIDE SEQUENCE [LARGE SCALE GENOMIC DNA]</scope>
</reference>
<dbReference type="InterPro" id="IPR019775">
    <property type="entry name" value="WD40_repeat_CS"/>
</dbReference>
<evidence type="ECO:0000313" key="7">
    <source>
        <dbReference type="EMBL" id="KAK7945634.1"/>
    </source>
</evidence>
<dbReference type="InterPro" id="IPR011162">
    <property type="entry name" value="MHC_I/II-like_Ag-recog"/>
</dbReference>
<feature type="domain" description="CDC20/Fizzy WD40" evidence="6">
    <location>
        <begin position="235"/>
        <end position="506"/>
    </location>
</feature>
<feature type="repeat" description="WD" evidence="5">
    <location>
        <begin position="281"/>
        <end position="322"/>
    </location>
</feature>
<evidence type="ECO:0000256" key="2">
    <source>
        <dbReference type="ARBA" id="ARBA00022574"/>
    </source>
</evidence>
<dbReference type="InterPro" id="IPR033010">
    <property type="entry name" value="Cdc20/Fizzy"/>
</dbReference>
<evidence type="ECO:0000256" key="5">
    <source>
        <dbReference type="PROSITE-ProRule" id="PRU00221"/>
    </source>
</evidence>
<dbReference type="EMBL" id="JBBPFD010000001">
    <property type="protein sequence ID" value="KAK7945634.1"/>
    <property type="molecule type" value="Genomic_DNA"/>
</dbReference>
<dbReference type="GO" id="GO:0010997">
    <property type="term" value="F:anaphase-promoting complex binding"/>
    <property type="evidence" value="ECO:0007669"/>
    <property type="project" value="InterPro"/>
</dbReference>
<dbReference type="InterPro" id="IPR037055">
    <property type="entry name" value="MHC_I-like_Ag-recog_sf"/>
</dbReference>
<evidence type="ECO:0000313" key="8">
    <source>
        <dbReference type="Proteomes" id="UP001460270"/>
    </source>
</evidence>
<accession>A0AAW0QGX7</accession>
<feature type="repeat" description="WD" evidence="5">
    <location>
        <begin position="475"/>
        <end position="507"/>
    </location>
</feature>
<evidence type="ECO:0000259" key="6">
    <source>
        <dbReference type="Pfam" id="PF24807"/>
    </source>
</evidence>
<dbReference type="PANTHER" id="PTHR19918">
    <property type="entry name" value="CELL DIVISION CYCLE 20 CDC20 FIZZY -RELATED"/>
    <property type="match status" value="1"/>
</dbReference>
<dbReference type="InterPro" id="IPR056150">
    <property type="entry name" value="WD40_CDC20-Fz"/>
</dbReference>
<dbReference type="InterPro" id="IPR036322">
    <property type="entry name" value="WD40_repeat_dom_sf"/>
</dbReference>
<sequence length="535" mass="60068">MPIRQQNAETTLCFDHVTAFWRLSLHWTDRVFYDGKVHLSLESSDTWIAHVPQAQVLKAKWDQDAERTKMERVRLQKGCDQLMKELKFTQDQVPHIPLPQLLIPVWPVLAFTVYLQSAFVSPKVAKPQGRVKTNTLQMGGDRFIPTRNSKQMDVASFLLTKENEPDNPATTSAKAMSVTLNGYDLEDAKILHLGGKPLNAPEGYQNNLKVLYSQATTPASTKKTRYISSTPDKILDAPELRNDFYLNLIDWSSRNLLAVALHNSVYLWDATQGDVILLMKLEREEDYICSVAWTKEGSYLAIGTSDCKVQLWDVENQKRLRSMTSHTARVASLSWNDHILSSGSRSGHIHHHDVRMAQHHRFTLTAHSQEVSGGNDNLVCIWPRVSDGSVGNENQTVRCWSEHQGAVKALAWCPWQPNILASGVEQVTVIYASGTSTVSSLVFAPNYKELVSAHGYAHNNVVVWKYPSLTKVAELNGHGDRVLSVIMSPDNTAMASVAGDETIQIWKSFEVDPVKKKAMDRLVKPTTTALHHSIR</sequence>
<dbReference type="PROSITE" id="PS00678">
    <property type="entry name" value="WD_REPEATS_1"/>
    <property type="match status" value="1"/>
</dbReference>
<evidence type="ECO:0000256" key="4">
    <source>
        <dbReference type="ARBA" id="ARBA00023180"/>
    </source>
</evidence>
<evidence type="ECO:0000256" key="3">
    <source>
        <dbReference type="ARBA" id="ARBA00022737"/>
    </source>
</evidence>
<gene>
    <name evidence="7" type="ORF">WMY93_001362</name>
</gene>
<dbReference type="InterPro" id="IPR015943">
    <property type="entry name" value="WD40/YVTN_repeat-like_dom_sf"/>
</dbReference>
<protein>
    <recommendedName>
        <fullName evidence="6">CDC20/Fizzy WD40 domain-containing protein</fullName>
    </recommendedName>
</protein>
<dbReference type="GO" id="GO:1990757">
    <property type="term" value="F:ubiquitin ligase activator activity"/>
    <property type="evidence" value="ECO:0007669"/>
    <property type="project" value="TreeGrafter"/>
</dbReference>
<organism evidence="7 8">
    <name type="scientific">Mugilogobius chulae</name>
    <name type="common">yellowstripe goby</name>
    <dbReference type="NCBI Taxonomy" id="88201"/>
    <lineage>
        <taxon>Eukaryota</taxon>
        <taxon>Metazoa</taxon>
        <taxon>Chordata</taxon>
        <taxon>Craniata</taxon>
        <taxon>Vertebrata</taxon>
        <taxon>Euteleostomi</taxon>
        <taxon>Actinopterygii</taxon>
        <taxon>Neopterygii</taxon>
        <taxon>Teleostei</taxon>
        <taxon>Neoteleostei</taxon>
        <taxon>Acanthomorphata</taxon>
        <taxon>Gobiaria</taxon>
        <taxon>Gobiiformes</taxon>
        <taxon>Gobioidei</taxon>
        <taxon>Gobiidae</taxon>
        <taxon>Gobionellinae</taxon>
        <taxon>Mugilogobius</taxon>
    </lineage>
</organism>
<dbReference type="Proteomes" id="UP001460270">
    <property type="component" value="Unassembled WGS sequence"/>
</dbReference>
<dbReference type="SMART" id="SM00320">
    <property type="entry name" value="WD40"/>
    <property type="match status" value="5"/>
</dbReference>
<name>A0AAW0QGX7_9GOBI</name>
<dbReference type="GO" id="GO:1905786">
    <property type="term" value="P:positive regulation of anaphase-promoting complex-dependent catabolic process"/>
    <property type="evidence" value="ECO:0007669"/>
    <property type="project" value="TreeGrafter"/>
</dbReference>
<keyword evidence="3" id="KW-0677">Repeat</keyword>
<keyword evidence="8" id="KW-1185">Reference proteome</keyword>
<dbReference type="InterPro" id="IPR001680">
    <property type="entry name" value="WD40_rpt"/>
</dbReference>
<evidence type="ECO:0000256" key="1">
    <source>
        <dbReference type="ARBA" id="ARBA00006445"/>
    </source>
</evidence>
<comment type="caution">
    <text evidence="7">The sequence shown here is derived from an EMBL/GenBank/DDBJ whole genome shotgun (WGS) entry which is preliminary data.</text>
</comment>
<dbReference type="GO" id="GO:0005680">
    <property type="term" value="C:anaphase-promoting complex"/>
    <property type="evidence" value="ECO:0007669"/>
    <property type="project" value="TreeGrafter"/>
</dbReference>
<dbReference type="GO" id="GO:0031145">
    <property type="term" value="P:anaphase-promoting complex-dependent catabolic process"/>
    <property type="evidence" value="ECO:0007669"/>
    <property type="project" value="TreeGrafter"/>
</dbReference>
<dbReference type="Gene3D" id="3.30.500.10">
    <property type="entry name" value="MHC class I-like antigen recognition-like"/>
    <property type="match status" value="1"/>
</dbReference>
<dbReference type="AlphaFoldDB" id="A0AAW0QGX7"/>
<dbReference type="SUPFAM" id="SSF50978">
    <property type="entry name" value="WD40 repeat-like"/>
    <property type="match status" value="1"/>
</dbReference>
<keyword evidence="4" id="KW-0325">Glycoprotein</keyword>
<dbReference type="PROSITE" id="PS50294">
    <property type="entry name" value="WD_REPEATS_REGION"/>
    <property type="match status" value="2"/>
</dbReference>
<keyword evidence="2 5" id="KW-0853">WD repeat</keyword>
<dbReference type="PANTHER" id="PTHR19918:SF3">
    <property type="entry name" value="CELL DIVISION CYCLE PROTEIN 20 HOMOLOG"/>
    <property type="match status" value="1"/>
</dbReference>
<dbReference type="Gene3D" id="2.130.10.10">
    <property type="entry name" value="YVTN repeat-like/Quinoprotein amine dehydrogenase"/>
    <property type="match status" value="1"/>
</dbReference>
<comment type="similarity">
    <text evidence="1">Belongs to the WD repeat CDC20/Fizzy family.</text>
</comment>
<proteinExistence type="inferred from homology"/>
<dbReference type="SUPFAM" id="SSF54452">
    <property type="entry name" value="MHC antigen-recognition domain"/>
    <property type="match status" value="1"/>
</dbReference>
<dbReference type="Pfam" id="PF24807">
    <property type="entry name" value="WD40_CDC20-Fz"/>
    <property type="match status" value="1"/>
</dbReference>
<dbReference type="PROSITE" id="PS50082">
    <property type="entry name" value="WD_REPEATS_2"/>
    <property type="match status" value="2"/>
</dbReference>